<reference evidence="4" key="1">
    <citation type="journal article" date="2019" name="Int. J. Syst. Evol. Microbiol.">
        <title>The Global Catalogue of Microorganisms (GCM) 10K type strain sequencing project: providing services to taxonomists for standard genome sequencing and annotation.</title>
        <authorList>
            <consortium name="The Broad Institute Genomics Platform"/>
            <consortium name="The Broad Institute Genome Sequencing Center for Infectious Disease"/>
            <person name="Wu L."/>
            <person name="Ma J."/>
        </authorList>
    </citation>
    <scope>NUCLEOTIDE SEQUENCE [LARGE SCALE GENOMIC DNA]</scope>
    <source>
        <strain evidence="4">JCM 18542</strain>
    </source>
</reference>
<gene>
    <name evidence="3" type="ORF">GCM10023353_14070</name>
</gene>
<dbReference type="EMBL" id="BAABKQ010000001">
    <property type="protein sequence ID" value="GAA4810839.1"/>
    <property type="molecule type" value="Genomic_DNA"/>
</dbReference>
<comment type="caution">
    <text evidence="3">The sequence shown here is derived from an EMBL/GenBank/DDBJ whole genome shotgun (WGS) entry which is preliminary data.</text>
</comment>
<feature type="transmembrane region" description="Helical" evidence="2">
    <location>
        <begin position="37"/>
        <end position="61"/>
    </location>
</feature>
<dbReference type="Proteomes" id="UP001500839">
    <property type="component" value="Unassembled WGS sequence"/>
</dbReference>
<evidence type="ECO:0000256" key="2">
    <source>
        <dbReference type="SAM" id="Phobius"/>
    </source>
</evidence>
<feature type="transmembrane region" description="Helical" evidence="2">
    <location>
        <begin position="303"/>
        <end position="323"/>
    </location>
</feature>
<feature type="transmembrane region" description="Helical" evidence="2">
    <location>
        <begin position="335"/>
        <end position="357"/>
    </location>
</feature>
<feature type="transmembrane region" description="Helical" evidence="2">
    <location>
        <begin position="159"/>
        <end position="185"/>
    </location>
</feature>
<feature type="transmembrane region" description="Helical" evidence="2">
    <location>
        <begin position="206"/>
        <end position="229"/>
    </location>
</feature>
<sequence length="471" mass="46416">MNTLLRRRVPRRDDVLPGARSHDDDPAGSGRGRERSLVLVAFVPGGIAAACALAVALLVLLTAGGGLGGLPGAVGAMWLVLHQTPVYIGDLQLGALPLLPTALLAAAVATYARRSTAADDPPLRHLSVIGAAAGGPAVITVVAALLIDDASATLPVTTIGAVPSVLIVAAVHAVAAAVGTGLGAARRYTVEWGLPESVRPVLRSAAVALGALLAAGAVLVVLGLLTGWARVQDGFAAEPSAVGRIGLVVLSVLYLPNLAVGGAAVLVGTVAHVGAADFSLFAVTPGPAPALPVLGVLPTAPISPLWAVALVAPAGIAVWCAAVRGVRGRTLADQARYVVSVAAVAAAGALLLGYLAGGTVGIFDPIGVDAPMFALAVLGWNAAAGAVVLLLRDRVQVPAWLAGRMPRGWRTRRSADGADADPAGGTTDDDGDPEGAAGRSATVTAAEAAGGGPSGSGRPPSPTGDDGEGLS</sequence>
<feature type="transmembrane region" description="Helical" evidence="2">
    <location>
        <begin position="123"/>
        <end position="147"/>
    </location>
</feature>
<evidence type="ECO:0000256" key="1">
    <source>
        <dbReference type="SAM" id="MobiDB-lite"/>
    </source>
</evidence>
<dbReference type="InterPro" id="IPR045931">
    <property type="entry name" value="DUF6350"/>
</dbReference>
<keyword evidence="2" id="KW-0812">Transmembrane</keyword>
<keyword evidence="2" id="KW-1133">Transmembrane helix</keyword>
<dbReference type="RefSeq" id="WP_345602201.1">
    <property type="nucleotide sequence ID" value="NZ_BAABKQ010000001.1"/>
</dbReference>
<evidence type="ECO:0000313" key="3">
    <source>
        <dbReference type="EMBL" id="GAA4810839.1"/>
    </source>
</evidence>
<feature type="region of interest" description="Disordered" evidence="1">
    <location>
        <begin position="411"/>
        <end position="471"/>
    </location>
</feature>
<organism evidence="3 4">
    <name type="scientific">Tomitella cavernea</name>
    <dbReference type="NCBI Taxonomy" id="1387982"/>
    <lineage>
        <taxon>Bacteria</taxon>
        <taxon>Bacillati</taxon>
        <taxon>Actinomycetota</taxon>
        <taxon>Actinomycetes</taxon>
        <taxon>Mycobacteriales</taxon>
        <taxon>Tomitella</taxon>
    </lineage>
</organism>
<feature type="transmembrane region" description="Helical" evidence="2">
    <location>
        <begin position="372"/>
        <end position="391"/>
    </location>
</feature>
<feature type="transmembrane region" description="Helical" evidence="2">
    <location>
        <begin position="235"/>
        <end position="255"/>
    </location>
</feature>
<protein>
    <submittedName>
        <fullName evidence="3">DUF6350 family protein</fullName>
    </submittedName>
</protein>
<keyword evidence="2" id="KW-0472">Membrane</keyword>
<name>A0ABP9CH87_9ACTN</name>
<feature type="transmembrane region" description="Helical" evidence="2">
    <location>
        <begin position="91"/>
        <end position="111"/>
    </location>
</feature>
<evidence type="ECO:0000313" key="4">
    <source>
        <dbReference type="Proteomes" id="UP001500839"/>
    </source>
</evidence>
<accession>A0ABP9CH87</accession>
<feature type="compositionally biased region" description="Low complexity" evidence="1">
    <location>
        <begin position="434"/>
        <end position="448"/>
    </location>
</feature>
<proteinExistence type="predicted"/>
<dbReference type="Pfam" id="PF19877">
    <property type="entry name" value="DUF6350"/>
    <property type="match status" value="1"/>
</dbReference>
<keyword evidence="4" id="KW-1185">Reference proteome</keyword>